<dbReference type="SMART" id="SM00326">
    <property type="entry name" value="SH3"/>
    <property type="match status" value="1"/>
</dbReference>
<dbReference type="GO" id="GO:0120104">
    <property type="term" value="C:mitotic actomyosin contractile ring, proximal layer"/>
    <property type="evidence" value="ECO:0000318"/>
    <property type="project" value="GO_Central"/>
</dbReference>
<keyword evidence="9" id="KW-0131">Cell cycle</keyword>
<dbReference type="GO" id="GO:0106006">
    <property type="term" value="F:cytoskeletal protein-membrane anchor activity"/>
    <property type="evidence" value="ECO:0007669"/>
    <property type="project" value="EnsemblFungi"/>
</dbReference>
<dbReference type="InterPro" id="IPR031160">
    <property type="entry name" value="F_BAR_dom"/>
</dbReference>
<name>B6K5V1_SCHJY</name>
<sequence length="692" mass="78065">MTNSAVSVDPTLKPNKIFANYFWGPNDEGFTALTSRFSEAKQINEELRLYFRERASIEEEYARKLSKLTKMNLGSNETGSLRDAMFQLKEETGAMSKLHFDLASYMQDDLEGAISRFASNLKEKKRNIIGMIDKSHKVKVAQTQAVIKAQERYEYYCKRINYYVSQQNLLVGKDLEKNNNKLSKTQQLVTTSARDYKAAVEGLKDINRSWIEEWHETCDKMQDIEENRRDYLKSLLWKYCSIVSKGFSTGEESAERLRQRIECCNVLNDIECFIDERGTGSGIPQALKFYDYYKGEAPDGNVEVVQAAFTRETSNVVNDKVPLNRQYTLSNPTTPNFSNTVNTGSPLSDASNSDVVKSRPVSKSPTKRFFDRFAHPSRSTNRSTTSLGITKPQGLSVKESLSAAAIEQSMSNLKMDNTPRVSGRSTVNSLHSAPSNSQSPSRSPTRSSVNTNGRNTVQSDTRPDRAHSSSSARVQTAQSYINRKQQLQEEFGSVLEMENRAASPMYYNSQGMPEYRSSTSQRNSVLNTEQHSRTTSSVSAHEDIPRSLTPGLVEPRYDFGIKVSAAHSPVHNYYDDDDNDDTPAYQDQAMNVFPKYNEETNKTPNHTEQVPAPKYERFDGTAKTTDGLPIIGYVHALYSYTAAIPEEISFQKGDTLAVLKVYDDGWWEGFVVGEDDHNRGQFPSNFVKEVNV</sequence>
<keyword evidence="7 11" id="KW-0175">Coiled coil</keyword>
<dbReference type="Pfam" id="PF00611">
    <property type="entry name" value="FCH"/>
    <property type="match status" value="1"/>
</dbReference>
<feature type="compositionally biased region" description="Low complexity" evidence="12">
    <location>
        <begin position="429"/>
        <end position="448"/>
    </location>
</feature>
<evidence type="ECO:0000256" key="5">
    <source>
        <dbReference type="ARBA" id="ARBA00022618"/>
    </source>
</evidence>
<evidence type="ECO:0000313" key="16">
    <source>
        <dbReference type="JaponicusDB" id="SJAG_04077"/>
    </source>
</evidence>
<feature type="domain" description="F-BAR" evidence="14">
    <location>
        <begin position="15"/>
        <end position="269"/>
    </location>
</feature>
<dbReference type="eggNOG" id="KOG2398">
    <property type="taxonomic scope" value="Eukaryota"/>
</dbReference>
<dbReference type="GO" id="GO:1903475">
    <property type="term" value="P:mitotic actomyosin contractile ring assembly"/>
    <property type="evidence" value="ECO:0007669"/>
    <property type="project" value="EnsemblFungi"/>
</dbReference>
<accession>B6K5V1</accession>
<feature type="region of interest" description="Disordered" evidence="12">
    <location>
        <begin position="530"/>
        <end position="549"/>
    </location>
</feature>
<dbReference type="InterPro" id="IPR001452">
    <property type="entry name" value="SH3_domain"/>
</dbReference>
<keyword evidence="6" id="KW-0498">Mitosis</keyword>
<dbReference type="FunFam" id="2.30.30.40:FF:000164">
    <property type="entry name" value="Cell division control protein"/>
    <property type="match status" value="1"/>
</dbReference>
<feature type="compositionally biased region" description="Polar residues" evidence="12">
    <location>
        <begin position="530"/>
        <end position="539"/>
    </location>
</feature>
<evidence type="ECO:0000256" key="10">
    <source>
        <dbReference type="PROSITE-ProRule" id="PRU00192"/>
    </source>
</evidence>
<dbReference type="VEuPathDB" id="FungiDB:SJAG_04077"/>
<evidence type="ECO:0000256" key="9">
    <source>
        <dbReference type="ARBA" id="ARBA00023306"/>
    </source>
</evidence>
<dbReference type="PRINTS" id="PR00452">
    <property type="entry name" value="SH3DOMAIN"/>
</dbReference>
<evidence type="ECO:0000256" key="4">
    <source>
        <dbReference type="ARBA" id="ARBA00022553"/>
    </source>
</evidence>
<evidence type="ECO:0000256" key="1">
    <source>
        <dbReference type="ARBA" id="ARBA00004245"/>
    </source>
</evidence>
<dbReference type="PANTHER" id="PTHR23065:SF7">
    <property type="entry name" value="NOSTRIN, ISOFORM H"/>
    <property type="match status" value="1"/>
</dbReference>
<dbReference type="HOGENOM" id="CLU_003525_1_1_1"/>
<feature type="compositionally biased region" description="Polar residues" evidence="12">
    <location>
        <begin position="449"/>
        <end position="460"/>
    </location>
</feature>
<dbReference type="RefSeq" id="XP_002175198.2">
    <property type="nucleotide sequence ID" value="XM_002175162.2"/>
</dbReference>
<keyword evidence="4" id="KW-0597">Phosphoprotein</keyword>
<dbReference type="GO" id="GO:0070273">
    <property type="term" value="F:phosphatidylinositol-4-phosphate binding"/>
    <property type="evidence" value="ECO:0007669"/>
    <property type="project" value="EnsemblFungi"/>
</dbReference>
<dbReference type="OMA" id="WIEEWHE"/>
<dbReference type="Gene3D" id="1.20.1270.60">
    <property type="entry name" value="Arfaptin homology (AH) domain/BAR domain"/>
    <property type="match status" value="1"/>
</dbReference>
<dbReference type="SUPFAM" id="SSF103657">
    <property type="entry name" value="BAR/IMD domain-like"/>
    <property type="match status" value="1"/>
</dbReference>
<evidence type="ECO:0000256" key="11">
    <source>
        <dbReference type="PROSITE-ProRule" id="PRU01077"/>
    </source>
</evidence>
<gene>
    <name evidence="16" type="primary">imp2</name>
    <name evidence="15" type="ORF">SJAG_04077</name>
</gene>
<evidence type="ECO:0000256" key="2">
    <source>
        <dbReference type="ARBA" id="ARBA00022443"/>
    </source>
</evidence>
<dbReference type="OrthoDB" id="27823at2759"/>
<dbReference type="GO" id="GO:0005547">
    <property type="term" value="F:phosphatidylinositol-3,4,5-trisphosphate binding"/>
    <property type="evidence" value="ECO:0007669"/>
    <property type="project" value="EnsemblFungi"/>
</dbReference>
<evidence type="ECO:0000256" key="7">
    <source>
        <dbReference type="ARBA" id="ARBA00023054"/>
    </source>
</evidence>
<evidence type="ECO:0000313" key="15">
    <source>
        <dbReference type="EMBL" id="EEB08905.2"/>
    </source>
</evidence>
<feature type="compositionally biased region" description="Polar residues" evidence="12">
    <location>
        <begin position="327"/>
        <end position="355"/>
    </location>
</feature>
<reference evidence="15 17" key="1">
    <citation type="journal article" date="2011" name="Science">
        <title>Comparative functional genomics of the fission yeasts.</title>
        <authorList>
            <person name="Rhind N."/>
            <person name="Chen Z."/>
            <person name="Yassour M."/>
            <person name="Thompson D.A."/>
            <person name="Haas B.J."/>
            <person name="Habib N."/>
            <person name="Wapinski I."/>
            <person name="Roy S."/>
            <person name="Lin M.F."/>
            <person name="Heiman D.I."/>
            <person name="Young S.K."/>
            <person name="Furuya K."/>
            <person name="Guo Y."/>
            <person name="Pidoux A."/>
            <person name="Chen H.M."/>
            <person name="Robbertse B."/>
            <person name="Goldberg J.M."/>
            <person name="Aoki K."/>
            <person name="Bayne E.H."/>
            <person name="Berlin A.M."/>
            <person name="Desjardins C.A."/>
            <person name="Dobbs E."/>
            <person name="Dukaj L."/>
            <person name="Fan L."/>
            <person name="FitzGerald M.G."/>
            <person name="French C."/>
            <person name="Gujja S."/>
            <person name="Hansen K."/>
            <person name="Keifenheim D."/>
            <person name="Levin J.Z."/>
            <person name="Mosher R.A."/>
            <person name="Mueller C.A."/>
            <person name="Pfiffner J."/>
            <person name="Priest M."/>
            <person name="Russ C."/>
            <person name="Smialowska A."/>
            <person name="Swoboda P."/>
            <person name="Sykes S.M."/>
            <person name="Vaughn M."/>
            <person name="Vengrova S."/>
            <person name="Yoder R."/>
            <person name="Zeng Q."/>
            <person name="Allshire R."/>
            <person name="Baulcombe D."/>
            <person name="Birren B.W."/>
            <person name="Brown W."/>
            <person name="Ekwall K."/>
            <person name="Kellis M."/>
            <person name="Leatherwood J."/>
            <person name="Levin H."/>
            <person name="Margalit H."/>
            <person name="Martienssen R."/>
            <person name="Nieduszynski C.A."/>
            <person name="Spatafora J.W."/>
            <person name="Friedman N."/>
            <person name="Dalgaard J.Z."/>
            <person name="Baumann P."/>
            <person name="Niki H."/>
            <person name="Regev A."/>
            <person name="Nusbaum C."/>
        </authorList>
    </citation>
    <scope>NUCLEOTIDE SEQUENCE [LARGE SCALE GENOMIC DNA]</scope>
    <source>
        <strain evidence="17">yFS275 / FY16936</strain>
    </source>
</reference>
<keyword evidence="3" id="KW-0963">Cytoplasm</keyword>
<feature type="compositionally biased region" description="Polar residues" evidence="12">
    <location>
        <begin position="468"/>
        <end position="477"/>
    </location>
</feature>
<keyword evidence="2 10" id="KW-0728">SH3 domain</keyword>
<dbReference type="InterPro" id="IPR027267">
    <property type="entry name" value="AH/BAR_dom_sf"/>
</dbReference>
<dbReference type="GO" id="GO:0005737">
    <property type="term" value="C:cytoplasm"/>
    <property type="evidence" value="ECO:0000318"/>
    <property type="project" value="GO_Central"/>
</dbReference>
<dbReference type="GeneID" id="7047601"/>
<dbReference type="EMBL" id="KE651167">
    <property type="protein sequence ID" value="EEB08905.2"/>
    <property type="molecule type" value="Genomic_DNA"/>
</dbReference>
<dbReference type="GO" id="GO:0001786">
    <property type="term" value="F:phosphatidylserine binding"/>
    <property type="evidence" value="ECO:0007669"/>
    <property type="project" value="EnsemblFungi"/>
</dbReference>
<dbReference type="GO" id="GO:1902404">
    <property type="term" value="P:mitotic actomyosin contractile ring contraction"/>
    <property type="evidence" value="ECO:0007669"/>
    <property type="project" value="EnsemblFungi"/>
</dbReference>
<dbReference type="STRING" id="402676.B6K5V1"/>
<keyword evidence="8" id="KW-0206">Cytoskeleton</keyword>
<evidence type="ECO:0000313" key="17">
    <source>
        <dbReference type="Proteomes" id="UP000001744"/>
    </source>
</evidence>
<proteinExistence type="predicted"/>
<comment type="subcellular location">
    <subcellularLocation>
        <location evidence="1">Cytoplasm</location>
        <location evidence="1">Cytoskeleton</location>
    </subcellularLocation>
</comment>
<dbReference type="PROSITE" id="PS50002">
    <property type="entry name" value="SH3"/>
    <property type="match status" value="1"/>
</dbReference>
<feature type="compositionally biased region" description="Polar residues" evidence="12">
    <location>
        <begin position="377"/>
        <end position="388"/>
    </location>
</feature>
<evidence type="ECO:0000256" key="12">
    <source>
        <dbReference type="SAM" id="MobiDB-lite"/>
    </source>
</evidence>
<dbReference type="GO" id="GO:0032153">
    <property type="term" value="C:cell division site"/>
    <property type="evidence" value="ECO:0000318"/>
    <property type="project" value="GO_Central"/>
</dbReference>
<keyword evidence="17" id="KW-1185">Reference proteome</keyword>
<organism evidence="15 17">
    <name type="scientific">Schizosaccharomyces japonicus (strain yFS275 / FY16936)</name>
    <name type="common">Fission yeast</name>
    <dbReference type="NCBI Taxonomy" id="402676"/>
    <lineage>
        <taxon>Eukaryota</taxon>
        <taxon>Fungi</taxon>
        <taxon>Dikarya</taxon>
        <taxon>Ascomycota</taxon>
        <taxon>Taphrinomycotina</taxon>
        <taxon>Schizosaccharomycetes</taxon>
        <taxon>Schizosaccharomycetales</taxon>
        <taxon>Schizosaccharomycetaceae</taxon>
        <taxon>Schizosaccharomyces</taxon>
    </lineage>
</organism>
<dbReference type="InterPro" id="IPR001060">
    <property type="entry name" value="FCH_dom"/>
</dbReference>
<dbReference type="CDD" id="cd00174">
    <property type="entry name" value="SH3"/>
    <property type="match status" value="1"/>
</dbReference>
<dbReference type="JaponicusDB" id="SJAG_04077">
    <property type="gene designation" value="imp2"/>
</dbReference>
<feature type="region of interest" description="Disordered" evidence="12">
    <location>
        <begin position="411"/>
        <end position="477"/>
    </location>
</feature>
<evidence type="ECO:0000259" key="13">
    <source>
        <dbReference type="PROSITE" id="PS50002"/>
    </source>
</evidence>
<evidence type="ECO:0000256" key="3">
    <source>
        <dbReference type="ARBA" id="ARBA00022490"/>
    </source>
</evidence>
<feature type="region of interest" description="Disordered" evidence="12">
    <location>
        <begin position="327"/>
        <end position="393"/>
    </location>
</feature>
<dbReference type="PANTHER" id="PTHR23065">
    <property type="entry name" value="PROLINE-SERINE-THREONINE PHOSPHATASE INTERACTING PROTEIN 1"/>
    <property type="match status" value="1"/>
</dbReference>
<dbReference type="GO" id="GO:0005543">
    <property type="term" value="F:phospholipid binding"/>
    <property type="evidence" value="ECO:0000318"/>
    <property type="project" value="GO_Central"/>
</dbReference>
<dbReference type="Gene3D" id="2.30.30.40">
    <property type="entry name" value="SH3 Domains"/>
    <property type="match status" value="1"/>
</dbReference>
<dbReference type="AlphaFoldDB" id="B6K5V1"/>
<dbReference type="SMART" id="SM00055">
    <property type="entry name" value="FCH"/>
    <property type="match status" value="1"/>
</dbReference>
<feature type="domain" description="SH3" evidence="13">
    <location>
        <begin position="629"/>
        <end position="692"/>
    </location>
</feature>
<dbReference type="Pfam" id="PF00018">
    <property type="entry name" value="SH3_1"/>
    <property type="match status" value="1"/>
</dbReference>
<dbReference type="SUPFAM" id="SSF50044">
    <property type="entry name" value="SH3-domain"/>
    <property type="match status" value="1"/>
</dbReference>
<dbReference type="GO" id="GO:0007010">
    <property type="term" value="P:cytoskeleton organization"/>
    <property type="evidence" value="ECO:0000318"/>
    <property type="project" value="GO_Central"/>
</dbReference>
<dbReference type="InterPro" id="IPR036028">
    <property type="entry name" value="SH3-like_dom_sf"/>
</dbReference>
<dbReference type="GO" id="GO:0009898">
    <property type="term" value="C:cytoplasmic side of plasma membrane"/>
    <property type="evidence" value="ECO:0000318"/>
    <property type="project" value="GO_Central"/>
</dbReference>
<keyword evidence="5" id="KW-0132">Cell division</keyword>
<protein>
    <submittedName>
        <fullName evidence="15">Contractile ring protein Imp2</fullName>
    </submittedName>
</protein>
<dbReference type="Proteomes" id="UP000001744">
    <property type="component" value="Unassembled WGS sequence"/>
</dbReference>
<dbReference type="GO" id="GO:0005886">
    <property type="term" value="C:plasma membrane"/>
    <property type="evidence" value="ECO:0000318"/>
    <property type="project" value="GO_Central"/>
</dbReference>
<evidence type="ECO:0000256" key="8">
    <source>
        <dbReference type="ARBA" id="ARBA00023212"/>
    </source>
</evidence>
<evidence type="ECO:0000259" key="14">
    <source>
        <dbReference type="PROSITE" id="PS51741"/>
    </source>
</evidence>
<evidence type="ECO:0000256" key="6">
    <source>
        <dbReference type="ARBA" id="ARBA00022776"/>
    </source>
</evidence>
<dbReference type="PROSITE" id="PS51741">
    <property type="entry name" value="F_BAR"/>
    <property type="match status" value="1"/>
</dbReference>
<feature type="compositionally biased region" description="Polar residues" evidence="12">
    <location>
        <begin position="411"/>
        <end position="428"/>
    </location>
</feature>